<gene>
    <name evidence="1" type="ORF">QFC20_007625</name>
</gene>
<comment type="caution">
    <text evidence="1">The sequence shown here is derived from an EMBL/GenBank/DDBJ whole genome shotgun (WGS) entry which is preliminary data.</text>
</comment>
<name>A0ACC2UXV1_9TREE</name>
<dbReference type="Proteomes" id="UP001230649">
    <property type="component" value="Unassembled WGS sequence"/>
</dbReference>
<evidence type="ECO:0000313" key="2">
    <source>
        <dbReference type="Proteomes" id="UP001230649"/>
    </source>
</evidence>
<organism evidence="1 2">
    <name type="scientific">Naganishia adeliensis</name>
    <dbReference type="NCBI Taxonomy" id="92952"/>
    <lineage>
        <taxon>Eukaryota</taxon>
        <taxon>Fungi</taxon>
        <taxon>Dikarya</taxon>
        <taxon>Basidiomycota</taxon>
        <taxon>Agaricomycotina</taxon>
        <taxon>Tremellomycetes</taxon>
        <taxon>Filobasidiales</taxon>
        <taxon>Filobasidiaceae</taxon>
        <taxon>Naganishia</taxon>
    </lineage>
</organism>
<dbReference type="EMBL" id="JASBWS010000200">
    <property type="protein sequence ID" value="KAJ9091485.1"/>
    <property type="molecule type" value="Genomic_DNA"/>
</dbReference>
<sequence>MSNHNDNSTGNDDNAVPYLSTTPSATPPGSPRDDPVFDFNIFEYSPSRPEYIFDGDWQDFCNFDLCNDEGDAKLSMPLPSATANVAALVESNPPHSSVTYDPSCIVDPMQLEGFWEWYMEELRQGSFDSLDFSSAALAGSSILDGCIDPALLGHPVLKDTTGPDDGPDDGSDSSVVSPAFVGFSVHNLDPACDDINDINAMMAQDSDGSDASQADTESSDDGEEDDDADYLEPEDIVRHYWHGGNLKYTFTFDGRRYFMTAEEMLDHFGSVRYSLWHYWKAKKAGRIPYWRIIEYLKRHGHHGLLREMMWHLLPRWLQRLLYAARKDGTLETFVIPDFEPRTPNKKRK</sequence>
<proteinExistence type="predicted"/>
<accession>A0ACC2UXV1</accession>
<keyword evidence="2" id="KW-1185">Reference proteome</keyword>
<protein>
    <submittedName>
        <fullName evidence="1">Uncharacterized protein</fullName>
    </submittedName>
</protein>
<evidence type="ECO:0000313" key="1">
    <source>
        <dbReference type="EMBL" id="KAJ9091485.1"/>
    </source>
</evidence>
<reference evidence="1" key="1">
    <citation type="submission" date="2023-04" db="EMBL/GenBank/DDBJ databases">
        <title>Draft Genome sequencing of Naganishia species isolated from polar environments using Oxford Nanopore Technology.</title>
        <authorList>
            <person name="Leo P."/>
            <person name="Venkateswaran K."/>
        </authorList>
    </citation>
    <scope>NUCLEOTIDE SEQUENCE</scope>
    <source>
        <strain evidence="1">MNA-CCFEE 5262</strain>
    </source>
</reference>